<dbReference type="PANTHER" id="PTHR15090">
    <property type="entry name" value="SEQUESTOSOME 1-RELATED"/>
    <property type="match status" value="1"/>
</dbReference>
<dbReference type="Gene3D" id="3.10.20.90">
    <property type="entry name" value="Phosphatidylinositol 3-kinase Catalytic Subunit, Chain A, domain 1"/>
    <property type="match status" value="1"/>
</dbReference>
<evidence type="ECO:0000256" key="3">
    <source>
        <dbReference type="ARBA" id="ARBA00022833"/>
    </source>
</evidence>
<keyword evidence="9" id="KW-1185">Reference proteome</keyword>
<dbReference type="SUPFAM" id="SSF57850">
    <property type="entry name" value="RING/U-box"/>
    <property type="match status" value="4"/>
</dbReference>
<protein>
    <recommendedName>
        <fullName evidence="10">ZZ-type domain-containing protein</fullName>
    </recommendedName>
</protein>
<dbReference type="OrthoDB" id="661148at2759"/>
<evidence type="ECO:0000313" key="8">
    <source>
        <dbReference type="EMBL" id="KZV96363.1"/>
    </source>
</evidence>
<evidence type="ECO:0000313" key="9">
    <source>
        <dbReference type="Proteomes" id="UP000077266"/>
    </source>
</evidence>
<dbReference type="GO" id="GO:0005080">
    <property type="term" value="F:protein kinase C binding"/>
    <property type="evidence" value="ECO:0007669"/>
    <property type="project" value="TreeGrafter"/>
</dbReference>
<evidence type="ECO:0000259" key="7">
    <source>
        <dbReference type="PROSITE" id="PS51745"/>
    </source>
</evidence>
<feature type="compositionally biased region" description="Low complexity" evidence="5">
    <location>
        <begin position="291"/>
        <end position="305"/>
    </location>
</feature>
<feature type="compositionally biased region" description="Low complexity" evidence="5">
    <location>
        <begin position="639"/>
        <end position="666"/>
    </location>
</feature>
<feature type="compositionally biased region" description="Polar residues" evidence="5">
    <location>
        <begin position="551"/>
        <end position="567"/>
    </location>
</feature>
<sequence length="1128" mass="122220">MYAQSISSIRPDKILVVKCKYDRSLKKITFSSARNCNFHLLQTRVEQCFALRASSYSIQYKDDDGEVVEITCENDLTEAIAYFHAPADGGDGYSARDSMSIRSFQSRSQRKITLYFDVVAEYDGPSLSDASSISGSESDDKPSSELSFGLSELARDPFGLGREPEFDERTVSSRDRSSAAGPLLVSRASIPRRLPPIPSALPSIQGSSNAGSSPSRSESPYGGDIDETQTHNGDADDPTAVFARIKLQESLQRNNNSDSDLLRPVPHMLWIEQQRGLTPAAIMNSRLRGSRSSSALSSAPSGTSSVAESASGKLALQQDLRGKYYYTYTSSDPAASEKRASTFSAISGVSGVSGVSGGGDSLIDELSLYMANNEDIIRPERLSRSTESSGQSSDKRFSSSTNGLQRHSSMATSSSRHTSLIAHMSVNGHGHEHDHLHISPDIPPEVLKFVTQDGPLLPPPPDEQTDCSACGVMLDALRYVCTTCGEKRPCGSSVHGGSSSSSTAVSTAGPSRSLTPQPVPRLQVQVQSNGSNNPFLSTEERQKTDQDFSYPPQQHRSPTVASSSSTLADPFGQYPKPLPAPPVTVPGLLLPTSPTSQYGVGSPQTPIQIPTVANGFELCVTCMEDAGVVHAMESTTALGVSHSSSGSVGGYPSSPLSATSSLPSSSHSHDSDAMSEMRRAAPSKKGQIRHVFVEKMWATGGWKDVEQDDNIDGCSICNSSLAMRRYKCASCHNFNLCRMCYSQVHEIHPSHAFLIVPEKHHPPPARSQSEPIVLKSKAPRESMLSMTSTIGEEESLTHPNVKCAHCMQDIVGARFHCAICEHIDICSNCEAAGLPGNLTSADGGHDYSHIMIKIPYPLKNEEVQSAAQRALTLWTRRDSRYLSRRTRSRSEYSSHARTVVGTPAPPMPDGAGLLASQAHGRSRPISTSTTGSRQSAPMSIASSMEAGSGRNGASLGPLDHRTKCKNCRQPIVGVRYQCATCPSSPNAYSLCAGCEPKSYFVHDPNHIFFKLPRPVERPIKSPFPFIPYLYRTPAGVFPDGSTDVSNPRAYLLTLRHPAALCDWCMERIDGEWFRCAYCGKDLCTHCEAIDQHDPSHLFVVFKSSVDMTQLRNFSDLERPAPLIPYPVY</sequence>
<feature type="compositionally biased region" description="Basic and acidic residues" evidence="5">
    <location>
        <begin position="667"/>
        <end position="679"/>
    </location>
</feature>
<dbReference type="InterPro" id="IPR000270">
    <property type="entry name" value="PB1_dom"/>
</dbReference>
<keyword evidence="1" id="KW-0479">Metal-binding</keyword>
<keyword evidence="2 4" id="KW-0863">Zinc-finger</keyword>
<dbReference type="InterPro" id="IPR043145">
    <property type="entry name" value="Znf_ZZ_sf"/>
</dbReference>
<evidence type="ECO:0000256" key="1">
    <source>
        <dbReference type="ARBA" id="ARBA00022723"/>
    </source>
</evidence>
<evidence type="ECO:0000259" key="6">
    <source>
        <dbReference type="PROSITE" id="PS50135"/>
    </source>
</evidence>
<dbReference type="CDD" id="cd02249">
    <property type="entry name" value="ZZ"/>
    <property type="match status" value="1"/>
</dbReference>
<dbReference type="GO" id="GO:0070530">
    <property type="term" value="F:K63-linked polyubiquitin modification-dependent protein binding"/>
    <property type="evidence" value="ECO:0007669"/>
    <property type="project" value="TreeGrafter"/>
</dbReference>
<dbReference type="AlphaFoldDB" id="A0A165KHZ7"/>
<dbReference type="EMBL" id="KV425944">
    <property type="protein sequence ID" value="KZV96363.1"/>
    <property type="molecule type" value="Genomic_DNA"/>
</dbReference>
<feature type="compositionally biased region" description="Low complexity" evidence="5">
    <location>
        <begin position="491"/>
        <end position="511"/>
    </location>
</feature>
<dbReference type="InterPro" id="IPR052260">
    <property type="entry name" value="Autophagy_Rcpt_SigReg"/>
</dbReference>
<feature type="compositionally biased region" description="Low complexity" evidence="5">
    <location>
        <begin position="406"/>
        <end position="416"/>
    </location>
</feature>
<feature type="region of interest" description="Disordered" evidence="5">
    <location>
        <begin position="885"/>
        <end position="954"/>
    </location>
</feature>
<dbReference type="Gene3D" id="3.30.60.90">
    <property type="match status" value="3"/>
</dbReference>
<dbReference type="Pfam" id="PF00569">
    <property type="entry name" value="ZZ"/>
    <property type="match status" value="2"/>
</dbReference>
<feature type="region of interest" description="Disordered" evidence="5">
    <location>
        <begin position="639"/>
        <end position="685"/>
    </location>
</feature>
<evidence type="ECO:0000256" key="2">
    <source>
        <dbReference type="ARBA" id="ARBA00022771"/>
    </source>
</evidence>
<reference evidence="8 9" key="1">
    <citation type="journal article" date="2016" name="Mol. Biol. Evol.">
        <title>Comparative Genomics of Early-Diverging Mushroom-Forming Fungi Provides Insights into the Origins of Lignocellulose Decay Capabilities.</title>
        <authorList>
            <person name="Nagy L.G."/>
            <person name="Riley R."/>
            <person name="Tritt A."/>
            <person name="Adam C."/>
            <person name="Daum C."/>
            <person name="Floudas D."/>
            <person name="Sun H."/>
            <person name="Yadav J.S."/>
            <person name="Pangilinan J."/>
            <person name="Larsson K.H."/>
            <person name="Matsuura K."/>
            <person name="Barry K."/>
            <person name="Labutti K."/>
            <person name="Kuo R."/>
            <person name="Ohm R.A."/>
            <person name="Bhattacharya S.S."/>
            <person name="Shirouzu T."/>
            <person name="Yoshinaga Y."/>
            <person name="Martin F.M."/>
            <person name="Grigoriev I.V."/>
            <person name="Hibbett D.S."/>
        </authorList>
    </citation>
    <scope>NUCLEOTIDE SEQUENCE [LARGE SCALE GENOMIC DNA]</scope>
    <source>
        <strain evidence="8 9">HHB12029</strain>
    </source>
</reference>
<accession>A0A165KHZ7</accession>
<dbReference type="Proteomes" id="UP000077266">
    <property type="component" value="Unassembled WGS sequence"/>
</dbReference>
<feature type="compositionally biased region" description="Low complexity" evidence="5">
    <location>
        <begin position="202"/>
        <end position="223"/>
    </location>
</feature>
<feature type="region of interest" description="Disordered" evidence="5">
    <location>
        <begin position="291"/>
        <end position="312"/>
    </location>
</feature>
<dbReference type="InterPro" id="IPR000433">
    <property type="entry name" value="Znf_ZZ"/>
</dbReference>
<dbReference type="PROSITE" id="PS51745">
    <property type="entry name" value="PB1"/>
    <property type="match status" value="1"/>
</dbReference>
<feature type="domain" description="PB1" evidence="7">
    <location>
        <begin position="14"/>
        <end position="89"/>
    </location>
</feature>
<dbReference type="SMART" id="SM00291">
    <property type="entry name" value="ZnF_ZZ"/>
    <property type="match status" value="4"/>
</dbReference>
<feature type="compositionally biased region" description="Polar residues" evidence="5">
    <location>
        <begin position="924"/>
        <end position="942"/>
    </location>
</feature>
<keyword evidence="3" id="KW-0862">Zinc</keyword>
<dbReference type="Pfam" id="PF00564">
    <property type="entry name" value="PB1"/>
    <property type="match status" value="1"/>
</dbReference>
<gene>
    <name evidence="8" type="ORF">EXIGLDRAFT_733500</name>
</gene>
<organism evidence="8 9">
    <name type="scientific">Exidia glandulosa HHB12029</name>
    <dbReference type="NCBI Taxonomy" id="1314781"/>
    <lineage>
        <taxon>Eukaryota</taxon>
        <taxon>Fungi</taxon>
        <taxon>Dikarya</taxon>
        <taxon>Basidiomycota</taxon>
        <taxon>Agaricomycotina</taxon>
        <taxon>Agaricomycetes</taxon>
        <taxon>Auriculariales</taxon>
        <taxon>Exidiaceae</taxon>
        <taxon>Exidia</taxon>
    </lineage>
</organism>
<feature type="domain" description="ZZ-type" evidence="6">
    <location>
        <begin position="798"/>
        <end position="859"/>
    </location>
</feature>
<name>A0A165KHZ7_EXIGL</name>
<feature type="compositionally biased region" description="Polar residues" evidence="5">
    <location>
        <begin position="385"/>
        <end position="405"/>
    </location>
</feature>
<dbReference type="GO" id="GO:0016235">
    <property type="term" value="C:aggresome"/>
    <property type="evidence" value="ECO:0007669"/>
    <property type="project" value="TreeGrafter"/>
</dbReference>
<dbReference type="GO" id="GO:0035973">
    <property type="term" value="P:aggrephagy"/>
    <property type="evidence" value="ECO:0007669"/>
    <property type="project" value="TreeGrafter"/>
</dbReference>
<evidence type="ECO:0000256" key="5">
    <source>
        <dbReference type="SAM" id="MobiDB-lite"/>
    </source>
</evidence>
<feature type="region of interest" description="Disordered" evidence="5">
    <location>
        <begin position="379"/>
        <end position="416"/>
    </location>
</feature>
<dbReference type="GO" id="GO:0000423">
    <property type="term" value="P:mitophagy"/>
    <property type="evidence" value="ECO:0007669"/>
    <property type="project" value="TreeGrafter"/>
</dbReference>
<evidence type="ECO:0000256" key="4">
    <source>
        <dbReference type="PROSITE-ProRule" id="PRU00228"/>
    </source>
</evidence>
<dbReference type="STRING" id="1314781.A0A165KHZ7"/>
<feature type="domain" description="ZZ-type" evidence="6">
    <location>
        <begin position="959"/>
        <end position="1016"/>
    </location>
</feature>
<feature type="compositionally biased region" description="Basic and acidic residues" evidence="5">
    <location>
        <begin position="162"/>
        <end position="177"/>
    </location>
</feature>
<dbReference type="PROSITE" id="PS50135">
    <property type="entry name" value="ZF_ZZ_2"/>
    <property type="match status" value="2"/>
</dbReference>
<dbReference type="SUPFAM" id="SSF54277">
    <property type="entry name" value="CAD &amp; PB1 domains"/>
    <property type="match status" value="1"/>
</dbReference>
<dbReference type="InterPro" id="IPR053793">
    <property type="entry name" value="PB1-like"/>
</dbReference>
<evidence type="ECO:0008006" key="10">
    <source>
        <dbReference type="Google" id="ProtNLM"/>
    </source>
</evidence>
<dbReference type="InParanoid" id="A0A165KHZ7"/>
<dbReference type="GO" id="GO:0007032">
    <property type="term" value="P:endosome organization"/>
    <property type="evidence" value="ECO:0007669"/>
    <property type="project" value="TreeGrafter"/>
</dbReference>
<feature type="region of interest" description="Disordered" evidence="5">
    <location>
        <begin position="155"/>
        <end position="237"/>
    </location>
</feature>
<feature type="region of interest" description="Disordered" evidence="5">
    <location>
        <begin position="489"/>
        <end position="579"/>
    </location>
</feature>
<proteinExistence type="predicted"/>
<dbReference type="PANTHER" id="PTHR15090:SF0">
    <property type="entry name" value="SEQUESTOSOME-1"/>
    <property type="match status" value="1"/>
</dbReference>
<dbReference type="CDD" id="cd02340">
    <property type="entry name" value="ZZ_NBR1_like"/>
    <property type="match status" value="2"/>
</dbReference>
<dbReference type="GO" id="GO:0008270">
    <property type="term" value="F:zinc ion binding"/>
    <property type="evidence" value="ECO:0007669"/>
    <property type="project" value="UniProtKB-KW"/>
</dbReference>
<dbReference type="GO" id="GO:0044753">
    <property type="term" value="C:amphisome"/>
    <property type="evidence" value="ECO:0007669"/>
    <property type="project" value="TreeGrafter"/>
</dbReference>